<keyword evidence="7" id="KW-1185">Reference proteome</keyword>
<dbReference type="GO" id="GO:0003924">
    <property type="term" value="F:GTPase activity"/>
    <property type="evidence" value="ECO:0007669"/>
    <property type="project" value="TreeGrafter"/>
</dbReference>
<dbReference type="HOGENOM" id="CLU_037460_0_2_1"/>
<keyword evidence="4 5" id="KW-0342">GTP-binding</keyword>
<protein>
    <recommendedName>
        <fullName evidence="5">GPN-loop GTPase 2</fullName>
    </recommendedName>
</protein>
<evidence type="ECO:0000256" key="3">
    <source>
        <dbReference type="ARBA" id="ARBA00022801"/>
    </source>
</evidence>
<dbReference type="FunFam" id="3.40.50.300:FF:000338">
    <property type="entry name" value="GPN-loop GTPase 2"/>
    <property type="match status" value="1"/>
</dbReference>
<dbReference type="InterPro" id="IPR027417">
    <property type="entry name" value="P-loop_NTPase"/>
</dbReference>
<dbReference type="KEGG" id="ehx:EMIHUDRAFT_74692"/>
<accession>A0A0D3JEX4</accession>
<keyword evidence="2 5" id="KW-0547">Nucleotide-binding</keyword>
<dbReference type="InterPro" id="IPR004130">
    <property type="entry name" value="Gpn"/>
</dbReference>
<dbReference type="RefSeq" id="XP_005774488.1">
    <property type="nucleotide sequence ID" value="XM_005774431.1"/>
</dbReference>
<evidence type="ECO:0000256" key="1">
    <source>
        <dbReference type="ARBA" id="ARBA00005290"/>
    </source>
</evidence>
<dbReference type="GO" id="GO:0005737">
    <property type="term" value="C:cytoplasm"/>
    <property type="evidence" value="ECO:0007669"/>
    <property type="project" value="TreeGrafter"/>
</dbReference>
<dbReference type="eggNOG" id="KOG1533">
    <property type="taxonomic scope" value="Eukaryota"/>
</dbReference>
<dbReference type="AlphaFoldDB" id="A0A0D3JEX4"/>
<comment type="function">
    <text evidence="5">Small GTPase required for proper localization of RNA polymerase II and III (RNAPII and RNAPIII). May act at an RNAP assembly step prior to nuclear import.</text>
</comment>
<comment type="subunit">
    <text evidence="5">Binds to RNA polymerase II (RNAPII).</text>
</comment>
<dbReference type="PANTHER" id="PTHR21231:SF3">
    <property type="entry name" value="GPN-LOOP GTPASE 2"/>
    <property type="match status" value="1"/>
</dbReference>
<dbReference type="InterPro" id="IPR030231">
    <property type="entry name" value="Gpn2"/>
</dbReference>
<name>A0A0D3JEX4_EMIH1</name>
<sequence length="293" mass="31609">MVFGQVVIGPPGSGKSTYCEGMRQYLEAAGRSVSVVNLDPANDLLPYEPAADIRELVSVEGAASACGLGPNGALVYCLEYLEANLDWLEGALSRAGSASYVLLDLPGQVELYTHYPVVRNVLQGLQRRGHRLCCVHLAHHCSDAEKFLSVLLVTLSTMVQLEMPQVNLLSKLDLVEAWRIQHVGPLPFNLDFYTDVLEPARKRRGLEGFAARHLKLSAAICELVEDFGLVGFGAVAVDDSETMARALRSIDKANGYCFGATEGAPAGVFGCAAADLDGGRREQEKETATVREL</sequence>
<dbReference type="GeneID" id="17267599"/>
<keyword evidence="3 5" id="KW-0378">Hydrolase</keyword>
<dbReference type="SUPFAM" id="SSF52540">
    <property type="entry name" value="P-loop containing nucleoside triphosphate hydrolases"/>
    <property type="match status" value="1"/>
</dbReference>
<dbReference type="EnsemblProtists" id="EOD22059">
    <property type="protein sequence ID" value="EOD22059"/>
    <property type="gene ID" value="EMIHUDRAFT_74692"/>
</dbReference>
<reference evidence="6" key="2">
    <citation type="submission" date="2024-10" db="UniProtKB">
        <authorList>
            <consortium name="EnsemblProtists"/>
        </authorList>
    </citation>
    <scope>IDENTIFICATION</scope>
</reference>
<evidence type="ECO:0000313" key="6">
    <source>
        <dbReference type="EnsemblProtists" id="EOD22059"/>
    </source>
</evidence>
<dbReference type="Pfam" id="PF03029">
    <property type="entry name" value="ATP_bind_1"/>
    <property type="match status" value="1"/>
</dbReference>
<organism evidence="6 7">
    <name type="scientific">Emiliania huxleyi (strain CCMP1516)</name>
    <dbReference type="NCBI Taxonomy" id="280463"/>
    <lineage>
        <taxon>Eukaryota</taxon>
        <taxon>Haptista</taxon>
        <taxon>Haptophyta</taxon>
        <taxon>Prymnesiophyceae</taxon>
        <taxon>Isochrysidales</taxon>
        <taxon>Noelaerhabdaceae</taxon>
        <taxon>Emiliania</taxon>
    </lineage>
</organism>
<evidence type="ECO:0000313" key="7">
    <source>
        <dbReference type="Proteomes" id="UP000013827"/>
    </source>
</evidence>
<evidence type="ECO:0000256" key="4">
    <source>
        <dbReference type="ARBA" id="ARBA00023134"/>
    </source>
</evidence>
<dbReference type="GO" id="GO:0005525">
    <property type="term" value="F:GTP binding"/>
    <property type="evidence" value="ECO:0007669"/>
    <property type="project" value="UniProtKB-KW"/>
</dbReference>
<dbReference type="Gene3D" id="3.40.50.300">
    <property type="entry name" value="P-loop containing nucleotide triphosphate hydrolases"/>
    <property type="match status" value="1"/>
</dbReference>
<evidence type="ECO:0000256" key="2">
    <source>
        <dbReference type="ARBA" id="ARBA00022741"/>
    </source>
</evidence>
<dbReference type="PaxDb" id="2903-EOD22059"/>
<evidence type="ECO:0000256" key="5">
    <source>
        <dbReference type="RuleBase" id="RU365059"/>
    </source>
</evidence>
<dbReference type="STRING" id="2903.R1EMI1"/>
<dbReference type="Proteomes" id="UP000013827">
    <property type="component" value="Unassembled WGS sequence"/>
</dbReference>
<dbReference type="PANTHER" id="PTHR21231">
    <property type="entry name" value="XPA-BINDING PROTEIN 1-RELATED"/>
    <property type="match status" value="1"/>
</dbReference>
<comment type="similarity">
    <text evidence="1 5">Belongs to the GPN-loop GTPase family.</text>
</comment>
<proteinExistence type="inferred from homology"/>
<reference evidence="7" key="1">
    <citation type="journal article" date="2013" name="Nature">
        <title>Pan genome of the phytoplankton Emiliania underpins its global distribution.</title>
        <authorList>
            <person name="Read B.A."/>
            <person name="Kegel J."/>
            <person name="Klute M.J."/>
            <person name="Kuo A."/>
            <person name="Lefebvre S.C."/>
            <person name="Maumus F."/>
            <person name="Mayer C."/>
            <person name="Miller J."/>
            <person name="Monier A."/>
            <person name="Salamov A."/>
            <person name="Young J."/>
            <person name="Aguilar M."/>
            <person name="Claverie J.M."/>
            <person name="Frickenhaus S."/>
            <person name="Gonzalez K."/>
            <person name="Herman E.K."/>
            <person name="Lin Y.C."/>
            <person name="Napier J."/>
            <person name="Ogata H."/>
            <person name="Sarno A.F."/>
            <person name="Shmutz J."/>
            <person name="Schroeder D."/>
            <person name="de Vargas C."/>
            <person name="Verret F."/>
            <person name="von Dassow P."/>
            <person name="Valentin K."/>
            <person name="Van de Peer Y."/>
            <person name="Wheeler G."/>
            <person name="Dacks J.B."/>
            <person name="Delwiche C.F."/>
            <person name="Dyhrman S.T."/>
            <person name="Glockner G."/>
            <person name="John U."/>
            <person name="Richards T."/>
            <person name="Worden A.Z."/>
            <person name="Zhang X."/>
            <person name="Grigoriev I.V."/>
            <person name="Allen A.E."/>
            <person name="Bidle K."/>
            <person name="Borodovsky M."/>
            <person name="Bowler C."/>
            <person name="Brownlee C."/>
            <person name="Cock J.M."/>
            <person name="Elias M."/>
            <person name="Gladyshev V.N."/>
            <person name="Groth M."/>
            <person name="Guda C."/>
            <person name="Hadaegh A."/>
            <person name="Iglesias-Rodriguez M.D."/>
            <person name="Jenkins J."/>
            <person name="Jones B.M."/>
            <person name="Lawson T."/>
            <person name="Leese F."/>
            <person name="Lindquist E."/>
            <person name="Lobanov A."/>
            <person name="Lomsadze A."/>
            <person name="Malik S.B."/>
            <person name="Marsh M.E."/>
            <person name="Mackinder L."/>
            <person name="Mock T."/>
            <person name="Mueller-Roeber B."/>
            <person name="Pagarete A."/>
            <person name="Parker M."/>
            <person name="Probert I."/>
            <person name="Quesneville H."/>
            <person name="Raines C."/>
            <person name="Rensing S.A."/>
            <person name="Riano-Pachon D.M."/>
            <person name="Richier S."/>
            <person name="Rokitta S."/>
            <person name="Shiraiwa Y."/>
            <person name="Soanes D.M."/>
            <person name="van der Giezen M."/>
            <person name="Wahlund T.M."/>
            <person name="Williams B."/>
            <person name="Wilson W."/>
            <person name="Wolfe G."/>
            <person name="Wurch L.L."/>
        </authorList>
    </citation>
    <scope>NUCLEOTIDE SEQUENCE</scope>
</reference>
<dbReference type="CDD" id="cd17871">
    <property type="entry name" value="GPN2"/>
    <property type="match status" value="1"/>
</dbReference>